<dbReference type="InterPro" id="IPR018076">
    <property type="entry name" value="T2SS_GspF_dom"/>
</dbReference>
<accession>A0ABZ0VH77</accession>
<evidence type="ECO:0000256" key="5">
    <source>
        <dbReference type="ARBA" id="ARBA00023136"/>
    </source>
</evidence>
<reference evidence="8 9" key="1">
    <citation type="submission" date="2023-06" db="EMBL/GenBank/DDBJ databases">
        <title>Rock-solubilizing bacteria, Microbacterium invictum, promotes re-establishment of vegetation in rocky wasteland by accelerating rock bio-weathering and reshaping soil bacterial community.</title>
        <authorList>
            <person name="Liu C."/>
        </authorList>
    </citation>
    <scope>NUCLEOTIDE SEQUENCE [LARGE SCALE GENOMIC DNA]</scope>
    <source>
        <strain evidence="8 9">X-18</strain>
    </source>
</reference>
<keyword evidence="4 6" id="KW-1133">Transmembrane helix</keyword>
<dbReference type="Proteomes" id="UP001324533">
    <property type="component" value="Chromosome"/>
</dbReference>
<evidence type="ECO:0000256" key="4">
    <source>
        <dbReference type="ARBA" id="ARBA00022989"/>
    </source>
</evidence>
<evidence type="ECO:0000256" key="3">
    <source>
        <dbReference type="ARBA" id="ARBA00022692"/>
    </source>
</evidence>
<dbReference type="Pfam" id="PF00482">
    <property type="entry name" value="T2SSF"/>
    <property type="match status" value="1"/>
</dbReference>
<feature type="domain" description="Type II secretion system protein GspF" evidence="7">
    <location>
        <begin position="173"/>
        <end position="297"/>
    </location>
</feature>
<keyword evidence="3 6" id="KW-0812">Transmembrane</keyword>
<proteinExistence type="predicted"/>
<evidence type="ECO:0000259" key="7">
    <source>
        <dbReference type="Pfam" id="PF00482"/>
    </source>
</evidence>
<evidence type="ECO:0000313" key="9">
    <source>
        <dbReference type="Proteomes" id="UP001324533"/>
    </source>
</evidence>
<evidence type="ECO:0000256" key="1">
    <source>
        <dbReference type="ARBA" id="ARBA00004651"/>
    </source>
</evidence>
<keyword evidence="5 6" id="KW-0472">Membrane</keyword>
<sequence>MNPLTLTDASLAIVLGVALGAGLLLLLSLAPRWRSASLSQRIAPYIRDVTDPIGATPVTAGFGDDLAAIWRRTQEAVARRLAGSASIERRLRQAAWTTDSAAFRGRQLGLALAGLAVGGLVVVALVLTGRGSPATAFLPPLFAAAGAIMCDLQLSRAARARRARIEEELPTVLEFLALCLSAGEGILDALRRVGDLPGGEVTGELRGAVVAVGTGSSLSDALAELGSRVDSPALSRAVDHLVAAIDRGAPLAQVLHAQALDAREDAKRALIERAGRNEIAMLVPLVFLILPLSVLFAVFPGILLLRLGVG</sequence>
<dbReference type="EMBL" id="CP139779">
    <property type="protein sequence ID" value="WQB71855.1"/>
    <property type="molecule type" value="Genomic_DNA"/>
</dbReference>
<gene>
    <name evidence="8" type="ORF">T9R20_07880</name>
</gene>
<feature type="transmembrane region" description="Helical" evidence="6">
    <location>
        <begin position="108"/>
        <end position="128"/>
    </location>
</feature>
<evidence type="ECO:0000256" key="6">
    <source>
        <dbReference type="SAM" id="Phobius"/>
    </source>
</evidence>
<feature type="transmembrane region" description="Helical" evidence="6">
    <location>
        <begin position="279"/>
        <end position="305"/>
    </location>
</feature>
<organism evidence="8 9">
    <name type="scientific">Microbacterium invictum</name>
    <dbReference type="NCBI Taxonomy" id="515415"/>
    <lineage>
        <taxon>Bacteria</taxon>
        <taxon>Bacillati</taxon>
        <taxon>Actinomycetota</taxon>
        <taxon>Actinomycetes</taxon>
        <taxon>Micrococcales</taxon>
        <taxon>Microbacteriaceae</taxon>
        <taxon>Microbacterium</taxon>
    </lineage>
</organism>
<name>A0ABZ0VH77_9MICO</name>
<keyword evidence="2" id="KW-1003">Cell membrane</keyword>
<protein>
    <submittedName>
        <fullName evidence="8">Type II secretion system F family protein</fullName>
    </submittedName>
</protein>
<dbReference type="RefSeq" id="WP_322411969.1">
    <property type="nucleotide sequence ID" value="NZ_CP139779.1"/>
</dbReference>
<feature type="transmembrane region" description="Helical" evidence="6">
    <location>
        <begin position="12"/>
        <end position="31"/>
    </location>
</feature>
<evidence type="ECO:0000313" key="8">
    <source>
        <dbReference type="EMBL" id="WQB71855.1"/>
    </source>
</evidence>
<comment type="subcellular location">
    <subcellularLocation>
        <location evidence="1">Cell membrane</location>
        <topology evidence="1">Multi-pass membrane protein</topology>
    </subcellularLocation>
</comment>
<dbReference type="PANTHER" id="PTHR35007">
    <property type="entry name" value="INTEGRAL MEMBRANE PROTEIN-RELATED"/>
    <property type="match status" value="1"/>
</dbReference>
<evidence type="ECO:0000256" key="2">
    <source>
        <dbReference type="ARBA" id="ARBA00022475"/>
    </source>
</evidence>
<feature type="transmembrane region" description="Helical" evidence="6">
    <location>
        <begin position="134"/>
        <end position="154"/>
    </location>
</feature>
<keyword evidence="9" id="KW-1185">Reference proteome</keyword>
<dbReference type="PANTHER" id="PTHR35007:SF4">
    <property type="entry name" value="CONSERVED TRANSMEMBRANE PROTEIN-RELATED"/>
    <property type="match status" value="1"/>
</dbReference>